<dbReference type="PROSITE" id="PS50883">
    <property type="entry name" value="EAL"/>
    <property type="match status" value="1"/>
</dbReference>
<organism evidence="4 5">
    <name type="scientific">Gemmatimonas phototrophica</name>
    <dbReference type="NCBI Taxonomy" id="1379270"/>
    <lineage>
        <taxon>Bacteria</taxon>
        <taxon>Pseudomonadati</taxon>
        <taxon>Gemmatimonadota</taxon>
        <taxon>Gemmatimonadia</taxon>
        <taxon>Gemmatimonadales</taxon>
        <taxon>Gemmatimonadaceae</taxon>
        <taxon>Gemmatimonas</taxon>
    </lineage>
</organism>
<name>A0A143BMV9_9BACT</name>
<keyword evidence="4" id="KW-0808">Transferase</keyword>
<dbReference type="PANTHER" id="PTHR33121:SF79">
    <property type="entry name" value="CYCLIC DI-GMP PHOSPHODIESTERASE PDED-RELATED"/>
    <property type="match status" value="1"/>
</dbReference>
<evidence type="ECO:0000256" key="1">
    <source>
        <dbReference type="PROSITE-ProRule" id="PRU00169"/>
    </source>
</evidence>
<dbReference type="Gene3D" id="3.40.50.2300">
    <property type="match status" value="1"/>
</dbReference>
<evidence type="ECO:0000313" key="5">
    <source>
        <dbReference type="Proteomes" id="UP000076404"/>
    </source>
</evidence>
<dbReference type="eggNOG" id="COG2200">
    <property type="taxonomic scope" value="Bacteria"/>
</dbReference>
<dbReference type="InterPro" id="IPR001789">
    <property type="entry name" value="Sig_transdc_resp-reg_receiver"/>
</dbReference>
<dbReference type="CDD" id="cd01948">
    <property type="entry name" value="EAL"/>
    <property type="match status" value="1"/>
</dbReference>
<evidence type="ECO:0000313" key="4">
    <source>
        <dbReference type="EMBL" id="AMW06358.1"/>
    </source>
</evidence>
<dbReference type="STRING" id="1379270.GEMMAAP_19345"/>
<dbReference type="OrthoDB" id="9813903at2"/>
<keyword evidence="5" id="KW-1185">Reference proteome</keyword>
<gene>
    <name evidence="4" type="ORF">GEMMAAP_19345</name>
</gene>
<feature type="modified residue" description="4-aspartylphosphate" evidence="1">
    <location>
        <position position="54"/>
    </location>
</feature>
<dbReference type="EMBL" id="CP011454">
    <property type="protein sequence ID" value="AMW06358.1"/>
    <property type="molecule type" value="Genomic_DNA"/>
</dbReference>
<dbReference type="Pfam" id="PF00563">
    <property type="entry name" value="EAL"/>
    <property type="match status" value="1"/>
</dbReference>
<dbReference type="Pfam" id="PF00072">
    <property type="entry name" value="Response_reg"/>
    <property type="match status" value="1"/>
</dbReference>
<dbReference type="KEGG" id="gph:GEMMAAP_19345"/>
<dbReference type="AlphaFoldDB" id="A0A143BMV9"/>
<reference evidence="4 5" key="2">
    <citation type="journal article" date="2016" name="Environ. Microbiol. Rep.">
        <title>Metagenomic evidence for the presence of phototrophic Gemmatimonadetes bacteria in diverse environments.</title>
        <authorList>
            <person name="Zeng Y."/>
            <person name="Baumbach J."/>
            <person name="Barbosa E.G."/>
            <person name="Azevedo V."/>
            <person name="Zhang C."/>
            <person name="Koblizek M."/>
        </authorList>
    </citation>
    <scope>NUCLEOTIDE SEQUENCE [LARGE SCALE GENOMIC DNA]</scope>
    <source>
        <strain evidence="4 5">AP64</strain>
    </source>
</reference>
<dbReference type="Gene3D" id="3.20.20.450">
    <property type="entry name" value="EAL domain"/>
    <property type="match status" value="1"/>
</dbReference>
<dbReference type="SUPFAM" id="SSF141868">
    <property type="entry name" value="EAL domain-like"/>
    <property type="match status" value="1"/>
</dbReference>
<feature type="domain" description="EAL" evidence="3">
    <location>
        <begin position="141"/>
        <end position="394"/>
    </location>
</feature>
<dbReference type="InterPro" id="IPR001633">
    <property type="entry name" value="EAL_dom"/>
</dbReference>
<protein>
    <submittedName>
        <fullName evidence="4">Histidine kinase</fullName>
    </submittedName>
</protein>
<keyword evidence="1" id="KW-0597">Phosphoprotein</keyword>
<dbReference type="Proteomes" id="UP000076404">
    <property type="component" value="Chromosome"/>
</dbReference>
<dbReference type="GO" id="GO:0071111">
    <property type="term" value="F:cyclic-guanylate-specific phosphodiesterase activity"/>
    <property type="evidence" value="ECO:0007669"/>
    <property type="project" value="InterPro"/>
</dbReference>
<reference evidence="4 5" key="1">
    <citation type="journal article" date="2014" name="Proc. Natl. Acad. Sci. U.S.A.">
        <title>Functional type 2 photosynthetic reaction centers found in the rare bacterial phylum Gemmatimonadetes.</title>
        <authorList>
            <person name="Zeng Y."/>
            <person name="Feng F."/>
            <person name="Medova H."/>
            <person name="Dean J."/>
            <person name="Koblizek M."/>
        </authorList>
    </citation>
    <scope>NUCLEOTIDE SEQUENCE [LARGE SCALE GENOMIC DNA]</scope>
    <source>
        <strain evidence="4 5">AP64</strain>
    </source>
</reference>
<dbReference type="SMART" id="SM00052">
    <property type="entry name" value="EAL"/>
    <property type="match status" value="1"/>
</dbReference>
<dbReference type="GO" id="GO:0016301">
    <property type="term" value="F:kinase activity"/>
    <property type="evidence" value="ECO:0007669"/>
    <property type="project" value="UniProtKB-KW"/>
</dbReference>
<dbReference type="InterPro" id="IPR011006">
    <property type="entry name" value="CheY-like_superfamily"/>
</dbReference>
<dbReference type="InterPro" id="IPR035919">
    <property type="entry name" value="EAL_sf"/>
</dbReference>
<dbReference type="InterPro" id="IPR050706">
    <property type="entry name" value="Cyclic-di-GMP_PDE-like"/>
</dbReference>
<dbReference type="SUPFAM" id="SSF52172">
    <property type="entry name" value="CheY-like"/>
    <property type="match status" value="1"/>
</dbReference>
<keyword evidence="4" id="KW-0418">Kinase</keyword>
<dbReference type="RefSeq" id="WP_043580047.1">
    <property type="nucleotide sequence ID" value="NZ_CP011454.1"/>
</dbReference>
<sequence>MKLLLLDDESFALRLLTHQLTKLGFTEIVSFDEPARALDVLEQDVHCADMVLLDLQMPGIDGIEFIRHLARLRFHGGLVLVSGEDERILQTARRLAEAHQLDVRGAVHKPVAPAALSAMLGPAESTRRGPTPVHNPAVPATAYTPERIAAGIAAGEFVNVYQPKVRLADGEVTGVETLVRWQHPTDGLVMPSQFIELAEEHGLIDPLTRTILVNALEQGKRWRLEGRELHVAVNISMESLSTLEFPDFVAAMVRAAGIPPHLLVLEVTESRLMKNPLAVLDVLTRMRLKHVGLSIDDFGTGHSSLAQLRDIPFDELKVDRRFVHQAHADSATRTILEASLGIARQLGMRSVAEGVELQSDWDLLRELGCDVAQGYFVARPMPAAAFTKWFGEWETRRQALRPSVA</sequence>
<evidence type="ECO:0000259" key="2">
    <source>
        <dbReference type="PROSITE" id="PS50110"/>
    </source>
</evidence>
<feature type="domain" description="Response regulatory" evidence="2">
    <location>
        <begin position="2"/>
        <end position="124"/>
    </location>
</feature>
<dbReference type="SMART" id="SM00448">
    <property type="entry name" value="REC"/>
    <property type="match status" value="1"/>
</dbReference>
<dbReference type="PANTHER" id="PTHR33121">
    <property type="entry name" value="CYCLIC DI-GMP PHOSPHODIESTERASE PDEF"/>
    <property type="match status" value="1"/>
</dbReference>
<dbReference type="GO" id="GO:0000160">
    <property type="term" value="P:phosphorelay signal transduction system"/>
    <property type="evidence" value="ECO:0007669"/>
    <property type="project" value="InterPro"/>
</dbReference>
<accession>A0A143BMV9</accession>
<proteinExistence type="predicted"/>
<evidence type="ECO:0000259" key="3">
    <source>
        <dbReference type="PROSITE" id="PS50883"/>
    </source>
</evidence>
<dbReference type="PROSITE" id="PS50110">
    <property type="entry name" value="RESPONSE_REGULATORY"/>
    <property type="match status" value="1"/>
</dbReference>